<organism evidence="2">
    <name type="scientific">hydrothermal vent metagenome</name>
    <dbReference type="NCBI Taxonomy" id="652676"/>
    <lineage>
        <taxon>unclassified sequences</taxon>
        <taxon>metagenomes</taxon>
        <taxon>ecological metagenomes</taxon>
    </lineage>
</organism>
<gene>
    <name evidence="2" type="ORF">MNBD_DELTA01-994</name>
</gene>
<evidence type="ECO:0000313" key="2">
    <source>
        <dbReference type="EMBL" id="VAV85417.1"/>
    </source>
</evidence>
<dbReference type="InterPro" id="IPR013424">
    <property type="entry name" value="Ice-binding_C"/>
</dbReference>
<dbReference type="Pfam" id="PF07589">
    <property type="entry name" value="PEP-CTERM"/>
    <property type="match status" value="1"/>
</dbReference>
<sequence>MRTDLSVIKKYLGKGLVAVVAAVIILGASQRAEAGYTNIASPDWEIEIDDFGYSDYLGDLRTGFEGRDYLSGEWGGAVGYTLGTAPVTTPKWLTPLFEGPTWTTNSDFGVISSNAATGTNADNFTIYKSTIGNADLEIELTSQVIDTGSGGIAMGFDPASSGGAGTSLTSDRYVFKQTYAIKNITTELITDLKFYQLLVGDNSTESLYDDRDYGGAYGDYRYDSTVNGVSYGWNGATGELFVHNDALTLHSNTAPTAYESGEYIDSGDFSKPATGVHLSVEDGSLNGVDDYTLLDPESRGAVAQEHTLSPSGADLDPGETEIHDILLSINSADDLWPWRPGKDFSNPIMPADQNTANDTWSFWFGAPAGEMTFIDPEVAIGYDYFHADIFADADDPYTPYNPDQNFQSVQLPDFGDGFYDLYLFDTLTNQWVFEAILEAEVEYYFALGGVDRFRILGIEAGAGLDPNDPMAFVTGLTLVVPGTIAVTMQSITAAPVPEPSTYLLLGSGLAGLIVWRKRRKKG</sequence>
<proteinExistence type="predicted"/>
<dbReference type="EMBL" id="UOEA01000087">
    <property type="protein sequence ID" value="VAV85417.1"/>
    <property type="molecule type" value="Genomic_DNA"/>
</dbReference>
<protein>
    <recommendedName>
        <fullName evidence="1">Ice-binding protein C-terminal domain-containing protein</fullName>
    </recommendedName>
</protein>
<reference evidence="2" key="1">
    <citation type="submission" date="2018-06" db="EMBL/GenBank/DDBJ databases">
        <authorList>
            <person name="Zhirakovskaya E."/>
        </authorList>
    </citation>
    <scope>NUCLEOTIDE SEQUENCE</scope>
</reference>
<dbReference type="AlphaFoldDB" id="A0A3B0R117"/>
<feature type="domain" description="Ice-binding protein C-terminal" evidence="1">
    <location>
        <begin position="495"/>
        <end position="519"/>
    </location>
</feature>
<dbReference type="NCBIfam" id="TIGR02595">
    <property type="entry name" value="PEP_CTERM"/>
    <property type="match status" value="1"/>
</dbReference>
<accession>A0A3B0R117</accession>
<name>A0A3B0R117_9ZZZZ</name>
<evidence type="ECO:0000259" key="1">
    <source>
        <dbReference type="Pfam" id="PF07589"/>
    </source>
</evidence>